<proteinExistence type="predicted"/>
<dbReference type="EMBL" id="CAAALY010010059">
    <property type="protein sequence ID" value="VEL10832.1"/>
    <property type="molecule type" value="Genomic_DNA"/>
</dbReference>
<evidence type="ECO:0000256" key="1">
    <source>
        <dbReference type="SAM" id="MobiDB-lite"/>
    </source>
</evidence>
<protein>
    <submittedName>
        <fullName evidence="2">Uncharacterized protein</fullName>
    </submittedName>
</protein>
<keyword evidence="3" id="KW-1185">Reference proteome</keyword>
<dbReference type="AlphaFoldDB" id="A0A448WG22"/>
<sequence length="227" mass="25626">MHCCPTDRPTDRPGGLEPDLTVYLSTKWSLAGASDHCFVKFICLSTRKVTPEFCYSTEFGFDTEQRIGQNRTFDILWPLASKRRVCMTEKCAYRFKNCEEAPSRRTGLLPGLGQEEFFFPSVYYAALLATDYFLMSESRVPSRGYSSTKDRVLQTVRKDTTTVQRLLANREVVLASQEWKASSASSGHHLPPKRESNSTPMRHNCKQSEMLASSNRLPPGCLATVGF</sequence>
<feature type="region of interest" description="Disordered" evidence="1">
    <location>
        <begin position="183"/>
        <end position="202"/>
    </location>
</feature>
<reference evidence="2" key="1">
    <citation type="submission" date="2018-11" db="EMBL/GenBank/DDBJ databases">
        <authorList>
            <consortium name="Pathogen Informatics"/>
        </authorList>
    </citation>
    <scope>NUCLEOTIDE SEQUENCE</scope>
</reference>
<evidence type="ECO:0000313" key="2">
    <source>
        <dbReference type="EMBL" id="VEL10832.1"/>
    </source>
</evidence>
<accession>A0A448WG22</accession>
<dbReference type="Proteomes" id="UP000784294">
    <property type="component" value="Unassembled WGS sequence"/>
</dbReference>
<comment type="caution">
    <text evidence="2">The sequence shown here is derived from an EMBL/GenBank/DDBJ whole genome shotgun (WGS) entry which is preliminary data.</text>
</comment>
<name>A0A448WG22_9PLAT</name>
<evidence type="ECO:0000313" key="3">
    <source>
        <dbReference type="Proteomes" id="UP000784294"/>
    </source>
</evidence>
<gene>
    <name evidence="2" type="ORF">PXEA_LOCUS4272</name>
</gene>
<organism evidence="2 3">
    <name type="scientific">Protopolystoma xenopodis</name>
    <dbReference type="NCBI Taxonomy" id="117903"/>
    <lineage>
        <taxon>Eukaryota</taxon>
        <taxon>Metazoa</taxon>
        <taxon>Spiralia</taxon>
        <taxon>Lophotrochozoa</taxon>
        <taxon>Platyhelminthes</taxon>
        <taxon>Monogenea</taxon>
        <taxon>Polyopisthocotylea</taxon>
        <taxon>Polystomatidea</taxon>
        <taxon>Polystomatidae</taxon>
        <taxon>Protopolystoma</taxon>
    </lineage>
</organism>